<keyword evidence="3 7" id="KW-0812">Transmembrane</keyword>
<dbReference type="EMBL" id="LVVM01000305">
    <property type="protein sequence ID" value="OJA21013.1"/>
    <property type="molecule type" value="Genomic_DNA"/>
</dbReference>
<dbReference type="OrthoDB" id="199599at2759"/>
<evidence type="ECO:0000256" key="4">
    <source>
        <dbReference type="ARBA" id="ARBA00022989"/>
    </source>
</evidence>
<keyword evidence="2" id="KW-1003">Cell membrane</keyword>
<feature type="compositionally biased region" description="Polar residues" evidence="6">
    <location>
        <begin position="22"/>
        <end position="32"/>
    </location>
</feature>
<feature type="transmembrane region" description="Helical" evidence="7">
    <location>
        <begin position="185"/>
        <end position="203"/>
    </location>
</feature>
<feature type="domain" description="DUF202" evidence="8">
    <location>
        <begin position="92"/>
        <end position="171"/>
    </location>
</feature>
<evidence type="ECO:0000256" key="1">
    <source>
        <dbReference type="ARBA" id="ARBA00004651"/>
    </source>
</evidence>
<protein>
    <recommendedName>
        <fullName evidence="8">DUF202 domain-containing protein</fullName>
    </recommendedName>
</protein>
<evidence type="ECO:0000256" key="2">
    <source>
        <dbReference type="ARBA" id="ARBA00022475"/>
    </source>
</evidence>
<dbReference type="Pfam" id="PF02656">
    <property type="entry name" value="DUF202"/>
    <property type="match status" value="2"/>
</dbReference>
<gene>
    <name evidence="9" type="ORF">AZE42_02354</name>
</gene>
<keyword evidence="10" id="KW-1185">Reference proteome</keyword>
<keyword evidence="4 7" id="KW-1133">Transmembrane helix</keyword>
<reference evidence="9 10" key="1">
    <citation type="submission" date="2016-03" db="EMBL/GenBank/DDBJ databases">
        <title>Comparative genomics of the ectomycorrhizal sister species Rhizopogon vinicolor and Rhizopogon vesiculosus (Basidiomycota: Boletales) reveals a divergence of the mating type B locus.</title>
        <authorList>
            <person name="Mujic A.B."/>
            <person name="Kuo A."/>
            <person name="Tritt A."/>
            <person name="Lipzen A."/>
            <person name="Chen C."/>
            <person name="Johnson J."/>
            <person name="Sharma A."/>
            <person name="Barry K."/>
            <person name="Grigoriev I.V."/>
            <person name="Spatafora J.W."/>
        </authorList>
    </citation>
    <scope>NUCLEOTIDE SEQUENCE [LARGE SCALE GENOMIC DNA]</scope>
    <source>
        <strain evidence="9 10">AM-OR11-056</strain>
    </source>
</reference>
<keyword evidence="5 7" id="KW-0472">Membrane</keyword>
<sequence length="387" mass="41673">MGQQISSDDGARTQVVVEDTRSQQSRSTSLESAHNPERMSFASPVQSHLLTTNDAACEQPPKQSRDICDDINRLTAPLRANLILQNKGNVARDHLASERTYLAYVRTSLACASAGVALVQLFTLSTHTNVNVLSQGGIDLQRFARPLGATMVLFGLFILILGVVRYFMTQTALVRGFFPVARNSLFAVAFILGTMVGIVFGVHQSSASEETLLNPGSASSPKLIYHTFQNQTACKQSSQRSPELGQVISELIAPALSLVLENKGSVARDHLASERTYLAYVRTSLACANAGVAIVQLIKLSESSLTGTNDQSQGSIDLQRFARPIGVIMVLSGLFIQVLGILRFFMTQAALLRGYFPVARNSLVALTFVLGVAVSIVFMALFSGMGG</sequence>
<organism evidence="9 10">
    <name type="scientific">Rhizopogon vesiculosus</name>
    <dbReference type="NCBI Taxonomy" id="180088"/>
    <lineage>
        <taxon>Eukaryota</taxon>
        <taxon>Fungi</taxon>
        <taxon>Dikarya</taxon>
        <taxon>Basidiomycota</taxon>
        <taxon>Agaricomycotina</taxon>
        <taxon>Agaricomycetes</taxon>
        <taxon>Agaricomycetidae</taxon>
        <taxon>Boletales</taxon>
        <taxon>Suillineae</taxon>
        <taxon>Rhizopogonaceae</taxon>
        <taxon>Rhizopogon</taxon>
    </lineage>
</organism>
<evidence type="ECO:0000256" key="3">
    <source>
        <dbReference type="ARBA" id="ARBA00022692"/>
    </source>
</evidence>
<accession>A0A1J8QJA8</accession>
<evidence type="ECO:0000313" key="9">
    <source>
        <dbReference type="EMBL" id="OJA21013.1"/>
    </source>
</evidence>
<name>A0A1J8QJA8_9AGAM</name>
<dbReference type="Proteomes" id="UP000183567">
    <property type="component" value="Unassembled WGS sequence"/>
</dbReference>
<comment type="subcellular location">
    <subcellularLocation>
        <location evidence="1">Cell membrane</location>
        <topology evidence="1">Multi-pass membrane protein</topology>
    </subcellularLocation>
</comment>
<dbReference type="GO" id="GO:0005886">
    <property type="term" value="C:plasma membrane"/>
    <property type="evidence" value="ECO:0007669"/>
    <property type="project" value="UniProtKB-SubCell"/>
</dbReference>
<evidence type="ECO:0000256" key="5">
    <source>
        <dbReference type="ARBA" id="ARBA00023136"/>
    </source>
</evidence>
<dbReference type="AlphaFoldDB" id="A0A1J8QJA8"/>
<feature type="transmembrane region" description="Helical" evidence="7">
    <location>
        <begin position="362"/>
        <end position="382"/>
    </location>
</feature>
<comment type="caution">
    <text evidence="9">The sequence shown here is derived from an EMBL/GenBank/DDBJ whole genome shotgun (WGS) entry which is preliminary data.</text>
</comment>
<dbReference type="PANTHER" id="PTHR34187">
    <property type="entry name" value="FGR18P"/>
    <property type="match status" value="1"/>
</dbReference>
<dbReference type="InterPro" id="IPR003807">
    <property type="entry name" value="DUF202"/>
</dbReference>
<evidence type="ECO:0000256" key="6">
    <source>
        <dbReference type="SAM" id="MobiDB-lite"/>
    </source>
</evidence>
<feature type="transmembrane region" description="Helical" evidence="7">
    <location>
        <begin position="143"/>
        <end position="164"/>
    </location>
</feature>
<evidence type="ECO:0000259" key="8">
    <source>
        <dbReference type="Pfam" id="PF02656"/>
    </source>
</evidence>
<feature type="region of interest" description="Disordered" evidence="6">
    <location>
        <begin position="1"/>
        <end position="39"/>
    </location>
</feature>
<dbReference type="InterPro" id="IPR052053">
    <property type="entry name" value="IM_YidH-like"/>
</dbReference>
<evidence type="ECO:0000313" key="10">
    <source>
        <dbReference type="Proteomes" id="UP000183567"/>
    </source>
</evidence>
<dbReference type="PANTHER" id="PTHR34187:SF2">
    <property type="entry name" value="DUF202 DOMAIN-CONTAINING PROTEIN"/>
    <property type="match status" value="1"/>
</dbReference>
<feature type="transmembrane region" description="Helical" evidence="7">
    <location>
        <begin position="321"/>
        <end position="342"/>
    </location>
</feature>
<evidence type="ECO:0000256" key="7">
    <source>
        <dbReference type="SAM" id="Phobius"/>
    </source>
</evidence>
<feature type="transmembrane region" description="Helical" evidence="7">
    <location>
        <begin position="101"/>
        <end position="123"/>
    </location>
</feature>
<proteinExistence type="predicted"/>
<feature type="domain" description="DUF202" evidence="8">
    <location>
        <begin position="268"/>
        <end position="349"/>
    </location>
</feature>